<sequence>MNRIFSLLFILLTTNFTFAQKLTNQQLENILNNLQEKQFISEFGKDAFLKVVNNEDKMLNQRIYNSQLAGIRNLPDSLIKSNTGILGFIGIFELLRNVGSSADEMIQIKERAEKMLGERMFFKTEIEGNINVNNPLTFIGLSQNLKVSKESYTLMANELKNIGLINENVYKDLIKWLEKDQIKLIKDFGFFIYAAKQNYFYENYESLKNEQLKFINNLQEKGLLEKEDAEKISQSYQTFELKSNIDILSSCKNVILVSNEAPNLTREEIYLQLFTQIKEKLLPSLNFQNFKLEEVKTNESQDDLLVESLPMASALGKDKKNYRLSFNINGSSYSQKANTNFTLLNTIRKSIPPELDIDSSIINTYIHVFSFVSGLTNKDFQSINDYLIDQHSAKRVFVVNNEYNPFISRIEKRKAIILIDSTQFKIFTQKNGINEFLGKLSNIELDFSAKNSRDSIYAIINVWQKNGLVIQPEPSKIEKIINEIRLEPKLSKNLKRSLFIGFPENSTTINFNLQKEIDQIVIFKNFIAELSRISNDVFKPEKITDNFSSEIPKGNKKDRLLKYGFKFKGVKYENHQELPKLEINDSEELNLQQQKLLESYKSISFNKTDWLNLVNQSLEDSKIDGKFYTITNSNSTFSLNKNTSVYVYLTDKNYAFIKTYYPEILEEKIPNSAYGEYKQQIANFNVETLAGALKREKMVVEQMNFDLKNSKEPSDILKESNQVVVIDMNELTKKSDTELYNYILSKLSKSILPNTEFTNLSYQKENKDSNQANYLVSLNINGQQYQERLFVSLENSVKSSLDSLNKLDSNYFPSISETQFKIINDYLTDINSPNRLVIVCDYHSPKLSFVLFDSTQANIVEEALPNNFVDFSMYNRKFSRDSLKSLLDEIVDLELIPKITQNQKESYILKIRQFPPSDLSIFENLKDVIGQCEIWGIDSYKNVFKSCMDTLSKISRFGFSPIKIEDNFSKMLKKSNYSDRIFTYSFKMPNGKLYSEKQFVNGLKKPKERKNKIAFELFNFDTNKLIQLINKALAENNVDGLFYTIYMEEDEYDDTAGPKYIFLNTKQHRWMKNKFPDIFEVYSEGFDSEIDENHEK</sequence>
<evidence type="ECO:0000313" key="3">
    <source>
        <dbReference type="Proteomes" id="UP000002875"/>
    </source>
</evidence>
<gene>
    <name evidence="2" type="ordered locus">Emtol_3886</name>
</gene>
<feature type="signal peptide" evidence="1">
    <location>
        <begin position="1"/>
        <end position="19"/>
    </location>
</feature>
<dbReference type="EMBL" id="CP002961">
    <property type="protein sequence ID" value="AFK05012.1"/>
    <property type="molecule type" value="Genomic_DNA"/>
</dbReference>
<accession>A0ABM5N6F4</accession>
<evidence type="ECO:0000313" key="2">
    <source>
        <dbReference type="EMBL" id="AFK05012.1"/>
    </source>
</evidence>
<organism evidence="2 3">
    <name type="scientific">Emticicia oligotrophica (strain DSM 17448 / CIP 109782 / MTCC 6937 / GPTSA100-15)</name>
    <dbReference type="NCBI Taxonomy" id="929562"/>
    <lineage>
        <taxon>Bacteria</taxon>
        <taxon>Pseudomonadati</taxon>
        <taxon>Bacteroidota</taxon>
        <taxon>Cytophagia</taxon>
        <taxon>Cytophagales</taxon>
        <taxon>Leadbetterellaceae</taxon>
        <taxon>Emticicia</taxon>
    </lineage>
</organism>
<keyword evidence="3" id="KW-1185">Reference proteome</keyword>
<dbReference type="Proteomes" id="UP000002875">
    <property type="component" value="Chromosome"/>
</dbReference>
<keyword evidence="1" id="KW-0732">Signal</keyword>
<proteinExistence type="predicted"/>
<protein>
    <submittedName>
        <fullName evidence="2">Uncharacterized protein</fullName>
    </submittedName>
</protein>
<evidence type="ECO:0000256" key="1">
    <source>
        <dbReference type="SAM" id="SignalP"/>
    </source>
</evidence>
<feature type="chain" id="PRO_5045744209" evidence="1">
    <location>
        <begin position="20"/>
        <end position="1096"/>
    </location>
</feature>
<name>A0ABM5N6F4_EMTOG</name>
<dbReference type="RefSeq" id="WP_015030700.1">
    <property type="nucleotide sequence ID" value="NC_018748.1"/>
</dbReference>
<reference evidence="2 3" key="1">
    <citation type="submission" date="2011-07" db="EMBL/GenBank/DDBJ databases">
        <title>The complete genome of chromosome of Emticicia oligotrophica DSM 17448.</title>
        <authorList>
            <consortium name="US DOE Joint Genome Institute (JGI-PGF)"/>
            <person name="Lucas S."/>
            <person name="Han J."/>
            <person name="Lapidus A."/>
            <person name="Bruce D."/>
            <person name="Goodwin L."/>
            <person name="Pitluck S."/>
            <person name="Peters L."/>
            <person name="Kyrpides N."/>
            <person name="Mavromatis K."/>
            <person name="Ivanova N."/>
            <person name="Ovchinnikova G."/>
            <person name="Teshima H."/>
            <person name="Detter J.C."/>
            <person name="Tapia R."/>
            <person name="Han C."/>
            <person name="Land M."/>
            <person name="Hauser L."/>
            <person name="Markowitz V."/>
            <person name="Cheng J.-F."/>
            <person name="Hugenholtz P."/>
            <person name="Woyke T."/>
            <person name="Wu D."/>
            <person name="Tindall B."/>
            <person name="Pomrenke H."/>
            <person name="Brambilla E."/>
            <person name="Klenk H.-P."/>
            <person name="Eisen J.A."/>
        </authorList>
    </citation>
    <scope>NUCLEOTIDE SEQUENCE [LARGE SCALE GENOMIC DNA]</scope>
    <source>
        <strain evidence="2 3">DSM 17448</strain>
    </source>
</reference>